<dbReference type="EMBL" id="AF139523">
    <property type="protein sequence ID" value="AAF61452.1"/>
    <property type="molecule type" value="Genomic_DNA"/>
</dbReference>
<dbReference type="PROSITE" id="PS50104">
    <property type="entry name" value="TIR"/>
    <property type="match status" value="1"/>
</dbReference>
<dbReference type="GO" id="GO:0007165">
    <property type="term" value="P:signal transduction"/>
    <property type="evidence" value="ECO:0007669"/>
    <property type="project" value="InterPro"/>
</dbReference>
<feature type="domain" description="TIR" evidence="2">
    <location>
        <begin position="13"/>
        <end position="193"/>
    </location>
</feature>
<dbReference type="EMBL" id="JAUHHV010000004">
    <property type="protein sequence ID" value="KAK1428864.1"/>
    <property type="molecule type" value="Genomic_DNA"/>
</dbReference>
<dbReference type="InterPro" id="IPR035897">
    <property type="entry name" value="Toll_tir_struct_dom_sf"/>
</dbReference>
<organism evidence="3">
    <name type="scientific">Tagetes erecta</name>
    <name type="common">African marigold</name>
    <dbReference type="NCBI Taxonomy" id="13708"/>
    <lineage>
        <taxon>Eukaryota</taxon>
        <taxon>Viridiplantae</taxon>
        <taxon>Streptophyta</taxon>
        <taxon>Embryophyta</taxon>
        <taxon>Tracheophyta</taxon>
        <taxon>Spermatophyta</taxon>
        <taxon>Magnoliopsida</taxon>
        <taxon>eudicotyledons</taxon>
        <taxon>Gunneridae</taxon>
        <taxon>Pentapetalae</taxon>
        <taxon>asterids</taxon>
        <taxon>campanulids</taxon>
        <taxon>Asterales</taxon>
        <taxon>Asteraceae</taxon>
        <taxon>Asteroideae</taxon>
        <taxon>Heliantheae alliance</taxon>
        <taxon>Tageteae</taxon>
        <taxon>Tagetes</taxon>
    </lineage>
</organism>
<keyword evidence="5" id="KW-1185">Reference proteome</keyword>
<dbReference type="SUPFAM" id="SSF52200">
    <property type="entry name" value="Toll/Interleukin receptor TIR domain"/>
    <property type="match status" value="1"/>
</dbReference>
<keyword evidence="1" id="KW-0520">NAD</keyword>
<gene>
    <name evidence="4" type="ORF">QVD17_17704</name>
</gene>
<dbReference type="Proteomes" id="UP001229421">
    <property type="component" value="Unassembled WGS sequence"/>
</dbReference>
<evidence type="ECO:0000259" key="2">
    <source>
        <dbReference type="PROSITE" id="PS50104"/>
    </source>
</evidence>
<protein>
    <submittedName>
        <fullName evidence="3">Disease-resistance protein NRSA1</fullName>
    </submittedName>
</protein>
<dbReference type="FunFam" id="3.40.50.10140:FF:000007">
    <property type="entry name" value="Disease resistance protein (TIR-NBS-LRR class)"/>
    <property type="match status" value="1"/>
</dbReference>
<dbReference type="Gene3D" id="3.40.50.10140">
    <property type="entry name" value="Toll/interleukin-1 receptor homology (TIR) domain"/>
    <property type="match status" value="1"/>
</dbReference>
<reference evidence="4" key="2">
    <citation type="journal article" date="2023" name="bioRxiv">
        <title>Improved chromosome-level genome assembly for marigold (Tagetes erecta).</title>
        <authorList>
            <person name="Jiang F."/>
            <person name="Yuan L."/>
            <person name="Wang S."/>
            <person name="Wang H."/>
            <person name="Xu D."/>
            <person name="Wang A."/>
            <person name="Fan W."/>
        </authorList>
    </citation>
    <scope>NUCLEOTIDE SEQUENCE</scope>
    <source>
        <strain evidence="4">WSJ</strain>
        <tissue evidence="4">Leaf</tissue>
    </source>
</reference>
<evidence type="ECO:0000256" key="1">
    <source>
        <dbReference type="ARBA" id="ARBA00023027"/>
    </source>
</evidence>
<sequence length="221" mass="25812">MASTSTSSIQNNIKCDVFLSFKGQDTPKTFVDNLYHALQQKGITTFKYDERIKKEHVIASDQQTTETRRNIMDYLIRFIEDSKFHIIVLSKNYVSSSWCLDELVKIMECHKTAKHIVYPIFYDVEPTEVRHQYGPVGEALATHVEDEQIKRWKDALNEAANLVGWELNALDSITHRLEMKFIQEIVQDISLKLSLINWKFDEKLVGMDTRTKNVDMYELMV</sequence>
<name>Q9M7C8_TARER</name>
<proteinExistence type="predicted"/>
<dbReference type="PANTHER" id="PTHR32009">
    <property type="entry name" value="TMV RESISTANCE PROTEIN N-LIKE"/>
    <property type="match status" value="1"/>
</dbReference>
<reference evidence="3" key="1">
    <citation type="submission" date="1999-03" db="EMBL/GenBank/DDBJ databases">
        <title>NRSA1: A Resistance Gene Homolog Expressed in Roots of Nonhost Plants Following Parasitism by Striga asiatica (Witchweed).</title>
        <authorList>
            <person name="Gowda B.S."/>
            <person name="Riopel J.L."/>
            <person name="Timko M.P."/>
        </authorList>
    </citation>
    <scope>NUCLEOTIDE SEQUENCE</scope>
</reference>
<accession>Q9M7C8</accession>
<dbReference type="InterPro" id="IPR000157">
    <property type="entry name" value="TIR_dom"/>
</dbReference>
<evidence type="ECO:0000313" key="4">
    <source>
        <dbReference type="EMBL" id="KAK1428864.1"/>
    </source>
</evidence>
<dbReference type="SMART" id="SM00255">
    <property type="entry name" value="TIR"/>
    <property type="match status" value="1"/>
</dbReference>
<evidence type="ECO:0000313" key="3">
    <source>
        <dbReference type="EMBL" id="AAF61452.1"/>
    </source>
</evidence>
<evidence type="ECO:0000313" key="5">
    <source>
        <dbReference type="Proteomes" id="UP001229421"/>
    </source>
</evidence>
<dbReference type="AlphaFoldDB" id="Q9M7C8"/>
<dbReference type="PANTHER" id="PTHR32009:SF162">
    <property type="entry name" value="TIR DOMAIN-CONTAINING PROTEIN"/>
    <property type="match status" value="1"/>
</dbReference>
<dbReference type="Pfam" id="PF01582">
    <property type="entry name" value="TIR"/>
    <property type="match status" value="1"/>
</dbReference>